<dbReference type="Proteomes" id="UP000292118">
    <property type="component" value="Chromosome"/>
</dbReference>
<proteinExistence type="predicted"/>
<evidence type="ECO:0000256" key="1">
    <source>
        <dbReference type="ARBA" id="ARBA00022722"/>
    </source>
</evidence>
<dbReference type="OrthoDB" id="1525146at2"/>
<evidence type="ECO:0000313" key="7">
    <source>
        <dbReference type="Proteomes" id="UP000292118"/>
    </source>
</evidence>
<dbReference type="InterPro" id="IPR029060">
    <property type="entry name" value="PIN-like_dom_sf"/>
</dbReference>
<accession>A0A4P6F260</accession>
<keyword evidence="7" id="KW-1185">Reference proteome</keyword>
<reference evidence="6 7" key="1">
    <citation type="submission" date="2019-01" db="EMBL/GenBank/DDBJ databases">
        <title>Genome sequencing of strain FW10M-9.</title>
        <authorList>
            <person name="Heo J."/>
            <person name="Kim S.-J."/>
            <person name="Kim J.-S."/>
            <person name="Hong S.-B."/>
            <person name="Kwon S.-W."/>
        </authorList>
    </citation>
    <scope>NUCLEOTIDE SEQUENCE [LARGE SCALE GENOMIC DNA]</scope>
    <source>
        <strain evidence="6 7">FW10M-9</strain>
    </source>
</reference>
<evidence type="ECO:0000256" key="3">
    <source>
        <dbReference type="ARBA" id="ARBA00022801"/>
    </source>
</evidence>
<keyword evidence="3" id="KW-0378">Hydrolase</keyword>
<dbReference type="InterPro" id="IPR002716">
    <property type="entry name" value="PIN_dom"/>
</dbReference>
<evidence type="ECO:0000256" key="2">
    <source>
        <dbReference type="ARBA" id="ARBA00022723"/>
    </source>
</evidence>
<evidence type="ECO:0000313" key="6">
    <source>
        <dbReference type="EMBL" id="QAY69276.1"/>
    </source>
</evidence>
<dbReference type="AlphaFoldDB" id="A0A4P6F260"/>
<dbReference type="EMBL" id="CP035493">
    <property type="protein sequence ID" value="QAY69276.1"/>
    <property type="molecule type" value="Genomic_DNA"/>
</dbReference>
<gene>
    <name evidence="6" type="ORF">ET471_03855</name>
</gene>
<organism evidence="6 7">
    <name type="scientific">Xylanimonas protaetiae</name>
    <dbReference type="NCBI Taxonomy" id="2509457"/>
    <lineage>
        <taxon>Bacteria</taxon>
        <taxon>Bacillati</taxon>
        <taxon>Actinomycetota</taxon>
        <taxon>Actinomycetes</taxon>
        <taxon>Micrococcales</taxon>
        <taxon>Promicromonosporaceae</taxon>
        <taxon>Xylanimonas</taxon>
    </lineage>
</organism>
<protein>
    <submittedName>
        <fullName evidence="6">PIN domain-containing protein</fullName>
    </submittedName>
</protein>
<dbReference type="Gene3D" id="3.40.50.1010">
    <property type="entry name" value="5'-nuclease"/>
    <property type="match status" value="1"/>
</dbReference>
<dbReference type="SUPFAM" id="SSF88723">
    <property type="entry name" value="PIN domain-like"/>
    <property type="match status" value="1"/>
</dbReference>
<keyword evidence="4" id="KW-0460">Magnesium</keyword>
<dbReference type="Pfam" id="PF01850">
    <property type="entry name" value="PIN"/>
    <property type="match status" value="1"/>
</dbReference>
<keyword evidence="1" id="KW-0540">Nuclease</keyword>
<name>A0A4P6F260_9MICO</name>
<feature type="domain" description="PIN" evidence="5">
    <location>
        <begin position="27"/>
        <end position="129"/>
    </location>
</feature>
<dbReference type="GO" id="GO:0016787">
    <property type="term" value="F:hydrolase activity"/>
    <property type="evidence" value="ECO:0007669"/>
    <property type="project" value="UniProtKB-KW"/>
</dbReference>
<evidence type="ECO:0000259" key="5">
    <source>
        <dbReference type="Pfam" id="PF01850"/>
    </source>
</evidence>
<sequence length="162" mass="17407">MPPTRTRERCSTPTGTALATSAHRTWYVDSSVLLRAIVDSSRAASAWFEAVVANGDRLVASRLLEVEVRRAVRTIGGDQDVVTEYLDEFVLIHIPDDLLDEAVATEQRLGGADSIHVATALRVGTRTITVATHGKQMATAALALGFDVTDPVTDDPRRGPVA</sequence>
<dbReference type="GO" id="GO:0004518">
    <property type="term" value="F:nuclease activity"/>
    <property type="evidence" value="ECO:0007669"/>
    <property type="project" value="UniProtKB-KW"/>
</dbReference>
<dbReference type="KEGG" id="xya:ET471_03855"/>
<dbReference type="GO" id="GO:0046872">
    <property type="term" value="F:metal ion binding"/>
    <property type="evidence" value="ECO:0007669"/>
    <property type="project" value="UniProtKB-KW"/>
</dbReference>
<keyword evidence="2" id="KW-0479">Metal-binding</keyword>
<evidence type="ECO:0000256" key="4">
    <source>
        <dbReference type="ARBA" id="ARBA00022842"/>
    </source>
</evidence>